<feature type="transmembrane region" description="Helical" evidence="9">
    <location>
        <begin position="976"/>
        <end position="996"/>
    </location>
</feature>
<gene>
    <name evidence="12" type="ORF">OEZ85_011978</name>
</gene>
<evidence type="ECO:0000259" key="11">
    <source>
        <dbReference type="PROSITE" id="PS51828"/>
    </source>
</evidence>
<protein>
    <recommendedName>
        <fullName evidence="11">Pentraxin (PTX) domain-containing protein</fullName>
    </recommendedName>
</protein>
<dbReference type="SMART" id="SM00159">
    <property type="entry name" value="PTX"/>
    <property type="match status" value="1"/>
</dbReference>
<keyword evidence="9" id="KW-0812">Transmembrane</keyword>
<keyword evidence="5" id="KW-0106">Calcium</keyword>
<dbReference type="InterPro" id="IPR011936">
    <property type="entry name" value="Myxo_disulph_rpt"/>
</dbReference>
<dbReference type="Pfam" id="PF13948">
    <property type="entry name" value="DUF4215"/>
    <property type="match status" value="1"/>
</dbReference>
<evidence type="ECO:0000256" key="3">
    <source>
        <dbReference type="ARBA" id="ARBA00022729"/>
    </source>
</evidence>
<evidence type="ECO:0000256" key="1">
    <source>
        <dbReference type="ARBA" id="ARBA00001913"/>
    </source>
</evidence>
<evidence type="ECO:0000256" key="4">
    <source>
        <dbReference type="ARBA" id="ARBA00022737"/>
    </source>
</evidence>
<feature type="signal peptide" evidence="10">
    <location>
        <begin position="1"/>
        <end position="19"/>
    </location>
</feature>
<evidence type="ECO:0000313" key="12">
    <source>
        <dbReference type="EMBL" id="WIA11893.1"/>
    </source>
</evidence>
<evidence type="ECO:0000256" key="5">
    <source>
        <dbReference type="ARBA" id="ARBA00022837"/>
    </source>
</evidence>
<feature type="compositionally biased region" description="Pro residues" evidence="8">
    <location>
        <begin position="932"/>
        <end position="950"/>
    </location>
</feature>
<dbReference type="InterPro" id="IPR001759">
    <property type="entry name" value="PTX_dom"/>
</dbReference>
<proteinExistence type="predicted"/>
<evidence type="ECO:0000256" key="6">
    <source>
        <dbReference type="ARBA" id="ARBA00023157"/>
    </source>
</evidence>
<reference evidence="12 13" key="1">
    <citation type="submission" date="2023-05" db="EMBL/GenBank/DDBJ databases">
        <title>A 100% complete, gapless, phased diploid assembly of the Scenedesmus obliquus UTEX 3031 genome.</title>
        <authorList>
            <person name="Biondi T.C."/>
            <person name="Hanschen E.R."/>
            <person name="Kwon T."/>
            <person name="Eng W."/>
            <person name="Kruse C.P.S."/>
            <person name="Koehler S.I."/>
            <person name="Kunde Y."/>
            <person name="Gleasner C.D."/>
            <person name="You Mak K.T."/>
            <person name="Polle J."/>
            <person name="Hovde B.T."/>
            <person name="Starkenburg S.R."/>
        </authorList>
    </citation>
    <scope>NUCLEOTIDE SEQUENCE [LARGE SCALE GENOMIC DNA]</scope>
    <source>
        <strain evidence="12 13">DOE0152z</strain>
    </source>
</reference>
<dbReference type="PROSITE" id="PS51828">
    <property type="entry name" value="PTX_2"/>
    <property type="match status" value="1"/>
</dbReference>
<feature type="chain" id="PRO_5046094671" description="Pentraxin (PTX) domain-containing protein" evidence="10">
    <location>
        <begin position="20"/>
        <end position="1068"/>
    </location>
</feature>
<keyword evidence="2" id="KW-0479">Metal-binding</keyword>
<name>A0ABY8TRX9_TETOB</name>
<dbReference type="Pfam" id="PF00354">
    <property type="entry name" value="Pentaxin"/>
    <property type="match status" value="1"/>
</dbReference>
<evidence type="ECO:0000256" key="10">
    <source>
        <dbReference type="SAM" id="SignalP"/>
    </source>
</evidence>
<sequence length="1068" mass="115259">MQKAVLCGLLLACLGAAAGVTVSSPGGAGHALLFRDHVVLKKDFKDFPTTAMTFEAWVSSSDFCHAGTIMSYAKDSKSTDDNQRIADFNHFVIFDPRNLLACHDFKYIDLKPDPKNESCHASYWNVSKLDTTAKYVERDGQWHHLAVSWSTADEGLTKIYWDGLLVASAYSHKTQPLEPGGAFMLGAEQDCFGGCTDPSQGFYGMMDEVRIWKTVRSQDDIIRHMRWASGLENNADLIAYWQFNDPDSDNGQFRRHVIAKDSSGKGNDLSLLSSPSRMDTEIKSGGNALRTGSLNFKNNVALNKAVKGMPEKSFSVEFWARSKKLDSNKPDMQEKFAQIFSYAAQHATDVDGGPDFMDDAIRIERYLEDFSSRLGDAKATSTRGAISVHINSNEHTDSTHAQNWIDFDAQWLDDEWHHVAVTWSYDDGVTRMYLDGTPKTAFWKNSGGMLDDKPASQGGVDPSLAARTARSQTGSLVLGQDQDCPGGCFSPSNSYNGELAVLRIWDRVLSADDVKRNMVRERPDSEAGLVGLYIFDAEGAKASAAGEPVATDRSANKNHLELRSNAHTLCLLCACCVPAARATFSFPLAANKNHLELRSNAPQWVYSYAPLVKPDGTPVDPPAAGAAGYALALHDRQVLILPNFQDFPSDAITVEFWMMSVDTCRPGVPFSYAVGQYEKEDNSFLIFNYNSFGVSVMEDEGTLADHLSGVAATDGQWHHVAVTWESSSGSVILYLDSREVWRVTRGKGKKIPSGGTLVIGREQDCKGGCFDSASGAAGKVSVVDDQEYGPQDFFGLIEEMRVWRVVRTPEQIRQGMIADDGRGSGGSFDGPGIDKDHKDLVAYWDFNSGAGYSIKDITNHGHDLIAAQPPRWEVVRWLSNCGNGVVEGAEQCDDGDTVDGDGCSSSCKIERGWSCSGNPSKCVQGGGGGGGPPTPAPAPTPEPRPTPRPAGPSGGGGSHADAAAGGGKKHASGGSIAAAVLVPVFVAVMCGMLFAYRHAVYEQFPQVESAVQSLQAAVGGVLHKPGGSRYAALSLDPEELDISPEFLSPTPARPPGGSGPYSPMPDNL</sequence>
<evidence type="ECO:0000256" key="7">
    <source>
        <dbReference type="ARBA" id="ARBA00023180"/>
    </source>
</evidence>
<organism evidence="12 13">
    <name type="scientific">Tetradesmus obliquus</name>
    <name type="common">Green alga</name>
    <name type="synonym">Acutodesmus obliquus</name>
    <dbReference type="NCBI Taxonomy" id="3088"/>
    <lineage>
        <taxon>Eukaryota</taxon>
        <taxon>Viridiplantae</taxon>
        <taxon>Chlorophyta</taxon>
        <taxon>core chlorophytes</taxon>
        <taxon>Chlorophyceae</taxon>
        <taxon>CS clade</taxon>
        <taxon>Sphaeropleales</taxon>
        <taxon>Scenedesmaceae</taxon>
        <taxon>Tetradesmus</taxon>
    </lineage>
</organism>
<dbReference type="PANTHER" id="PTHR19277">
    <property type="entry name" value="PENTRAXIN"/>
    <property type="match status" value="1"/>
</dbReference>
<evidence type="ECO:0000256" key="2">
    <source>
        <dbReference type="ARBA" id="ARBA00022723"/>
    </source>
</evidence>
<keyword evidence="6" id="KW-1015">Disulfide bond</keyword>
<dbReference type="InterPro" id="IPR013320">
    <property type="entry name" value="ConA-like_dom_sf"/>
</dbReference>
<feature type="domain" description="Pentraxin (PTX)" evidence="11">
    <location>
        <begin position="623"/>
        <end position="847"/>
    </location>
</feature>
<keyword evidence="7" id="KW-0325">Glycoprotein</keyword>
<comment type="cofactor">
    <cofactor evidence="1">
        <name>Ca(2+)</name>
        <dbReference type="ChEBI" id="CHEBI:29108"/>
    </cofactor>
</comment>
<dbReference type="Pfam" id="PF13385">
    <property type="entry name" value="Laminin_G_3"/>
    <property type="match status" value="2"/>
</dbReference>
<keyword evidence="3 10" id="KW-0732">Signal</keyword>
<dbReference type="NCBIfam" id="TIGR02232">
    <property type="entry name" value="myxo_disulf_rpt"/>
    <property type="match status" value="1"/>
</dbReference>
<keyword evidence="13" id="KW-1185">Reference proteome</keyword>
<dbReference type="PANTHER" id="PTHR19277:SF125">
    <property type="entry name" value="B6"/>
    <property type="match status" value="1"/>
</dbReference>
<dbReference type="InterPro" id="IPR051360">
    <property type="entry name" value="Neuronal_Pentraxin_Related"/>
</dbReference>
<dbReference type="Proteomes" id="UP001244341">
    <property type="component" value="Chromosome 3b"/>
</dbReference>
<dbReference type="SUPFAM" id="SSF49899">
    <property type="entry name" value="Concanavalin A-like lectins/glucanases"/>
    <property type="match status" value="3"/>
</dbReference>
<dbReference type="EMBL" id="CP126210">
    <property type="protein sequence ID" value="WIA11893.1"/>
    <property type="molecule type" value="Genomic_DNA"/>
</dbReference>
<evidence type="ECO:0000313" key="13">
    <source>
        <dbReference type="Proteomes" id="UP001244341"/>
    </source>
</evidence>
<evidence type="ECO:0000256" key="9">
    <source>
        <dbReference type="SAM" id="Phobius"/>
    </source>
</evidence>
<dbReference type="Gene3D" id="2.60.120.200">
    <property type="match status" value="3"/>
</dbReference>
<evidence type="ECO:0000256" key="8">
    <source>
        <dbReference type="SAM" id="MobiDB-lite"/>
    </source>
</evidence>
<keyword evidence="4" id="KW-0677">Repeat</keyword>
<feature type="region of interest" description="Disordered" evidence="8">
    <location>
        <begin position="923"/>
        <end position="969"/>
    </location>
</feature>
<keyword evidence="9" id="KW-0472">Membrane</keyword>
<keyword evidence="9" id="KW-1133">Transmembrane helix</keyword>
<accession>A0ABY8TRX9</accession>
<feature type="region of interest" description="Disordered" evidence="8">
    <location>
        <begin position="1042"/>
        <end position="1068"/>
    </location>
</feature>